<dbReference type="Proteomes" id="UP000028545">
    <property type="component" value="Unassembled WGS sequence"/>
</dbReference>
<dbReference type="VEuPathDB" id="FungiDB:SAPIO_CDS10154"/>
<dbReference type="HOGENOM" id="CLU_847748_0_0_1"/>
<dbReference type="OrthoDB" id="20872at2759"/>
<dbReference type="AlphaFoldDB" id="A0A084FWH4"/>
<dbReference type="InterPro" id="IPR010730">
    <property type="entry name" value="HET"/>
</dbReference>
<keyword evidence="3" id="KW-1185">Reference proteome</keyword>
<gene>
    <name evidence="2" type="ORF">SAPIO_CDS10154</name>
</gene>
<dbReference type="EMBL" id="JOWA01000154">
    <property type="protein sequence ID" value="KEZ39436.1"/>
    <property type="molecule type" value="Genomic_DNA"/>
</dbReference>
<feature type="domain" description="Heterokaryon incompatibility" evidence="1">
    <location>
        <begin position="52"/>
        <end position="199"/>
    </location>
</feature>
<proteinExistence type="predicted"/>
<dbReference type="GeneID" id="27719322"/>
<dbReference type="OMA" id="EWTECIT"/>
<sequence length="328" mass="37434">MHSYNYSPLTDADSIRVMVLYPLQLEGTYERLIYCDLVQTRLSDVTSDENAYTAISYVWGEKRYSNLICVLSEESYLYIGSNLYSLLKNLRQADEVLCLWVDAICINQDDITERNRQVHQMCDIFSSARETIVYLGDADGGNTGLSAWNFLESRSTWALNDYGHIDFDRPATMREALDFKGDISDVEIDVLPRPWFRRVKRYDDGGTYIVNSLQRARRLEASDPRDKAFALLGISTGFDKGHPDTSANYEKTTKRVYADLAAYILQTTDSYDLSSYLDNGSESIQGQRVFDASILDLPSWVPNWNRSEWGTGHISRSLFGTLELELEA</sequence>
<reference evidence="2 3" key="1">
    <citation type="journal article" date="2014" name="Genome Announc.">
        <title>Draft genome sequence of the pathogenic fungus Scedosporium apiospermum.</title>
        <authorList>
            <person name="Vandeputte P."/>
            <person name="Ghamrawi S."/>
            <person name="Rechenmann M."/>
            <person name="Iltis A."/>
            <person name="Giraud S."/>
            <person name="Fleury M."/>
            <person name="Thornton C."/>
            <person name="Delhaes L."/>
            <person name="Meyer W."/>
            <person name="Papon N."/>
            <person name="Bouchara J.P."/>
        </authorList>
    </citation>
    <scope>NUCLEOTIDE SEQUENCE [LARGE SCALE GENOMIC DNA]</scope>
    <source>
        <strain evidence="2 3">IHEM 14462</strain>
    </source>
</reference>
<dbReference type="Pfam" id="PF06985">
    <property type="entry name" value="HET"/>
    <property type="match status" value="1"/>
</dbReference>
<accession>A0A084FWH4</accession>
<comment type="caution">
    <text evidence="2">The sequence shown here is derived from an EMBL/GenBank/DDBJ whole genome shotgun (WGS) entry which is preliminary data.</text>
</comment>
<dbReference type="PANTHER" id="PTHR24148:SF64">
    <property type="entry name" value="HETEROKARYON INCOMPATIBILITY DOMAIN-CONTAINING PROTEIN"/>
    <property type="match status" value="1"/>
</dbReference>
<dbReference type="RefSeq" id="XP_016639235.1">
    <property type="nucleotide sequence ID" value="XM_016783799.1"/>
</dbReference>
<organism evidence="2 3">
    <name type="scientific">Pseudallescheria apiosperma</name>
    <name type="common">Scedosporium apiospermum</name>
    <dbReference type="NCBI Taxonomy" id="563466"/>
    <lineage>
        <taxon>Eukaryota</taxon>
        <taxon>Fungi</taxon>
        <taxon>Dikarya</taxon>
        <taxon>Ascomycota</taxon>
        <taxon>Pezizomycotina</taxon>
        <taxon>Sordariomycetes</taxon>
        <taxon>Hypocreomycetidae</taxon>
        <taxon>Microascales</taxon>
        <taxon>Microascaceae</taxon>
        <taxon>Scedosporium</taxon>
    </lineage>
</organism>
<dbReference type="KEGG" id="sapo:SAPIO_CDS10154"/>
<evidence type="ECO:0000259" key="1">
    <source>
        <dbReference type="Pfam" id="PF06985"/>
    </source>
</evidence>
<dbReference type="PANTHER" id="PTHR24148">
    <property type="entry name" value="ANKYRIN REPEAT DOMAIN-CONTAINING PROTEIN 39 HOMOLOG-RELATED"/>
    <property type="match status" value="1"/>
</dbReference>
<evidence type="ECO:0000313" key="3">
    <source>
        <dbReference type="Proteomes" id="UP000028545"/>
    </source>
</evidence>
<name>A0A084FWH4_PSEDA</name>
<dbReference type="InterPro" id="IPR052895">
    <property type="entry name" value="HetReg/Transcr_Mod"/>
</dbReference>
<protein>
    <recommendedName>
        <fullName evidence="1">Heterokaryon incompatibility domain-containing protein</fullName>
    </recommendedName>
</protein>
<evidence type="ECO:0000313" key="2">
    <source>
        <dbReference type="EMBL" id="KEZ39436.1"/>
    </source>
</evidence>